<dbReference type="Proteomes" id="UP000678393">
    <property type="component" value="Unassembled WGS sequence"/>
</dbReference>
<dbReference type="AlphaFoldDB" id="A0A8S3Z8I4"/>
<organism evidence="2 3">
    <name type="scientific">Candidula unifasciata</name>
    <dbReference type="NCBI Taxonomy" id="100452"/>
    <lineage>
        <taxon>Eukaryota</taxon>
        <taxon>Metazoa</taxon>
        <taxon>Spiralia</taxon>
        <taxon>Lophotrochozoa</taxon>
        <taxon>Mollusca</taxon>
        <taxon>Gastropoda</taxon>
        <taxon>Heterobranchia</taxon>
        <taxon>Euthyneura</taxon>
        <taxon>Panpulmonata</taxon>
        <taxon>Eupulmonata</taxon>
        <taxon>Stylommatophora</taxon>
        <taxon>Helicina</taxon>
        <taxon>Helicoidea</taxon>
        <taxon>Geomitridae</taxon>
        <taxon>Candidula</taxon>
    </lineage>
</organism>
<dbReference type="EMBL" id="CAJHNH020002061">
    <property type="protein sequence ID" value="CAG5125459.1"/>
    <property type="molecule type" value="Genomic_DNA"/>
</dbReference>
<feature type="non-terminal residue" evidence="2">
    <location>
        <position position="1"/>
    </location>
</feature>
<keyword evidence="1" id="KW-0175">Coiled coil</keyword>
<evidence type="ECO:0000256" key="1">
    <source>
        <dbReference type="SAM" id="Coils"/>
    </source>
</evidence>
<protein>
    <submittedName>
        <fullName evidence="2">Uncharacterized protein</fullName>
    </submittedName>
</protein>
<name>A0A8S3Z8I4_9EUPU</name>
<gene>
    <name evidence="2" type="ORF">CUNI_LOCUS11017</name>
</gene>
<keyword evidence="3" id="KW-1185">Reference proteome</keyword>
<reference evidence="2" key="1">
    <citation type="submission" date="2021-04" db="EMBL/GenBank/DDBJ databases">
        <authorList>
            <consortium name="Molecular Ecology Group"/>
        </authorList>
    </citation>
    <scope>NUCLEOTIDE SEQUENCE</scope>
</reference>
<evidence type="ECO:0000313" key="2">
    <source>
        <dbReference type="EMBL" id="CAG5125459.1"/>
    </source>
</evidence>
<accession>A0A8S3Z8I4</accession>
<sequence length="157" mass="18423">FLQEKHARLLKDLLNRQDEEDASSYFKKQLHCLGKVVEDQSTPAAIKYTREHLEEDYDILMYAFKELQEAKAYIYIQLSMTQSDTDKALAESKKQGYDKYQIVQPGDVKEMLLTSEKQFTRQQLKDLQEKRAFLLKKLLIGKCVDDEVLTDSKNQNH</sequence>
<evidence type="ECO:0000313" key="3">
    <source>
        <dbReference type="Proteomes" id="UP000678393"/>
    </source>
</evidence>
<feature type="coiled-coil region" evidence="1">
    <location>
        <begin position="110"/>
        <end position="137"/>
    </location>
</feature>
<proteinExistence type="predicted"/>
<comment type="caution">
    <text evidence="2">The sequence shown here is derived from an EMBL/GenBank/DDBJ whole genome shotgun (WGS) entry which is preliminary data.</text>
</comment>
<feature type="non-terminal residue" evidence="2">
    <location>
        <position position="157"/>
    </location>
</feature>